<accession>A0A1Y5MKH4</accession>
<feature type="chain" id="PRO_5012983610" evidence="1">
    <location>
        <begin position="22"/>
        <end position="161"/>
    </location>
</feature>
<feature type="domain" description="PepSY" evidence="2">
    <location>
        <begin position="22"/>
        <end position="81"/>
    </location>
</feature>
<feature type="signal peptide" evidence="1">
    <location>
        <begin position="1"/>
        <end position="21"/>
    </location>
</feature>
<dbReference type="EMBL" id="NDYN01000001">
    <property type="protein sequence ID" value="OUT09098.1"/>
    <property type="molecule type" value="Genomic_DNA"/>
</dbReference>
<evidence type="ECO:0000313" key="3">
    <source>
        <dbReference type="EMBL" id="OUT09098.1"/>
    </source>
</evidence>
<protein>
    <submittedName>
        <fullName evidence="3">Peptidase</fullName>
    </submittedName>
</protein>
<dbReference type="Proteomes" id="UP000196317">
    <property type="component" value="Unassembled WGS sequence"/>
</dbReference>
<sequence>MKKVLGAAALAAVLGATSLQAAITSKEALNIAEKNFPGSSVKDIEMNVKKGVTFYKIESFKDGVKQDIKIDANSGQIVKVENKNKKHILPNEAVDFSKFALSIDEAVAKAQALEAGWSLDEAELDNKNGAWIYKVELKRDRSEKKVIINAQTGEIIGNYTK</sequence>
<evidence type="ECO:0000313" key="4">
    <source>
        <dbReference type="Proteomes" id="UP000196317"/>
    </source>
</evidence>
<dbReference type="Pfam" id="PF03413">
    <property type="entry name" value="PepSY"/>
    <property type="match status" value="2"/>
</dbReference>
<gene>
    <name evidence="3" type="ORF">B9N65_01790</name>
</gene>
<dbReference type="AlphaFoldDB" id="A0A1Y5MKH4"/>
<keyword evidence="1" id="KW-0732">Signal</keyword>
<dbReference type="Gene3D" id="3.10.450.40">
    <property type="match status" value="2"/>
</dbReference>
<organism evidence="3 4">
    <name type="scientific">Campylobacter concisus</name>
    <dbReference type="NCBI Taxonomy" id="199"/>
    <lineage>
        <taxon>Bacteria</taxon>
        <taxon>Pseudomonadati</taxon>
        <taxon>Campylobacterota</taxon>
        <taxon>Epsilonproteobacteria</taxon>
        <taxon>Campylobacterales</taxon>
        <taxon>Campylobacteraceae</taxon>
        <taxon>Campylobacter</taxon>
    </lineage>
</organism>
<proteinExistence type="predicted"/>
<evidence type="ECO:0000259" key="2">
    <source>
        <dbReference type="Pfam" id="PF03413"/>
    </source>
</evidence>
<reference evidence="3 4" key="1">
    <citation type="submission" date="2017-04" db="EMBL/GenBank/DDBJ databases">
        <title>Complete genome of Campylobacter concisus ATCC 33237T and draft genomes for an additional eight well characterized C. concisus strains.</title>
        <authorList>
            <person name="Cornelius A.J."/>
            <person name="Miller W.G."/>
            <person name="Lastovica A.J."/>
            <person name="On S.L."/>
            <person name="French N.P."/>
            <person name="Vandenberg O."/>
            <person name="Biggs P.J."/>
        </authorList>
    </citation>
    <scope>NUCLEOTIDE SEQUENCE [LARGE SCALE GENOMIC DNA]</scope>
    <source>
        <strain evidence="3 4">CCUG 19995</strain>
    </source>
</reference>
<comment type="caution">
    <text evidence="3">The sequence shown here is derived from an EMBL/GenBank/DDBJ whole genome shotgun (WGS) entry which is preliminary data.</text>
</comment>
<name>A0A1Y5MKH4_9BACT</name>
<feature type="domain" description="PepSY" evidence="2">
    <location>
        <begin position="101"/>
        <end position="157"/>
    </location>
</feature>
<dbReference type="RefSeq" id="WP_087582566.1">
    <property type="nucleotide sequence ID" value="NZ_NDYN01000001.1"/>
</dbReference>
<evidence type="ECO:0000256" key="1">
    <source>
        <dbReference type="SAM" id="SignalP"/>
    </source>
</evidence>
<dbReference type="InterPro" id="IPR025711">
    <property type="entry name" value="PepSY"/>
</dbReference>